<feature type="repeat" description="ANK" evidence="3">
    <location>
        <begin position="191"/>
        <end position="226"/>
    </location>
</feature>
<dbReference type="PROSITE" id="PS50297">
    <property type="entry name" value="ANK_REP_REGION"/>
    <property type="match status" value="4"/>
</dbReference>
<dbReference type="AlphaFoldDB" id="A0A6L5Y9F9"/>
<evidence type="ECO:0000313" key="7">
    <source>
        <dbReference type="Proteomes" id="UP000473699"/>
    </source>
</evidence>
<dbReference type="EMBL" id="VUNH01000002">
    <property type="protein sequence ID" value="MST54930.1"/>
    <property type="molecule type" value="Genomic_DNA"/>
</dbReference>
<evidence type="ECO:0000256" key="4">
    <source>
        <dbReference type="SAM" id="MobiDB-lite"/>
    </source>
</evidence>
<feature type="compositionally biased region" description="Basic and acidic residues" evidence="4">
    <location>
        <begin position="42"/>
        <end position="51"/>
    </location>
</feature>
<dbReference type="Gene3D" id="1.25.40.20">
    <property type="entry name" value="Ankyrin repeat-containing domain"/>
    <property type="match status" value="4"/>
</dbReference>
<feature type="region of interest" description="Disordered" evidence="4">
    <location>
        <begin position="31"/>
        <end position="56"/>
    </location>
</feature>
<feature type="chain" id="PRO_5026687441" evidence="5">
    <location>
        <begin position="21"/>
        <end position="546"/>
    </location>
</feature>
<dbReference type="InterPro" id="IPR002110">
    <property type="entry name" value="Ankyrin_rpt"/>
</dbReference>
<feature type="repeat" description="ANK" evidence="3">
    <location>
        <begin position="88"/>
        <end position="121"/>
    </location>
</feature>
<evidence type="ECO:0000313" key="6">
    <source>
        <dbReference type="EMBL" id="MST54930.1"/>
    </source>
</evidence>
<reference evidence="6 7" key="1">
    <citation type="submission" date="2019-08" db="EMBL/GenBank/DDBJ databases">
        <title>In-depth cultivation of the pig gut microbiome towards novel bacterial diversity and tailored functional studies.</title>
        <authorList>
            <person name="Wylensek D."/>
            <person name="Hitch T.C.A."/>
            <person name="Clavel T."/>
        </authorList>
    </citation>
    <scope>NUCLEOTIDE SEQUENCE [LARGE SCALE GENOMIC DNA]</scope>
    <source>
        <strain evidence="6 7">SM-530-WT-4B</strain>
    </source>
</reference>
<proteinExistence type="predicted"/>
<dbReference type="RefSeq" id="WP_154528040.1">
    <property type="nucleotide sequence ID" value="NZ_VUNH01000002.1"/>
</dbReference>
<feature type="repeat" description="ANK" evidence="3">
    <location>
        <begin position="481"/>
        <end position="514"/>
    </location>
</feature>
<organism evidence="6 7">
    <name type="scientific">Pyramidobacter porci</name>
    <dbReference type="NCBI Taxonomy" id="2605789"/>
    <lineage>
        <taxon>Bacteria</taxon>
        <taxon>Thermotogati</taxon>
        <taxon>Synergistota</taxon>
        <taxon>Synergistia</taxon>
        <taxon>Synergistales</taxon>
        <taxon>Dethiosulfovibrionaceae</taxon>
        <taxon>Pyramidobacter</taxon>
    </lineage>
</organism>
<evidence type="ECO:0000256" key="1">
    <source>
        <dbReference type="ARBA" id="ARBA00022737"/>
    </source>
</evidence>
<accession>A0A6L5Y9F9</accession>
<feature type="repeat" description="ANK" evidence="3">
    <location>
        <begin position="227"/>
        <end position="260"/>
    </location>
</feature>
<feature type="repeat" description="ANK" evidence="3">
    <location>
        <begin position="445"/>
        <end position="480"/>
    </location>
</feature>
<keyword evidence="2 3" id="KW-0040">ANK repeat</keyword>
<dbReference type="PROSITE" id="PS50088">
    <property type="entry name" value="ANK_REPEAT"/>
    <property type="match status" value="7"/>
</dbReference>
<keyword evidence="7" id="KW-1185">Reference proteome</keyword>
<keyword evidence="5" id="KW-0732">Signal</keyword>
<evidence type="ECO:0000256" key="3">
    <source>
        <dbReference type="PROSITE-ProRule" id="PRU00023"/>
    </source>
</evidence>
<name>A0A6L5Y9F9_9BACT</name>
<feature type="region of interest" description="Disordered" evidence="4">
    <location>
        <begin position="354"/>
        <end position="390"/>
    </location>
</feature>
<dbReference type="PANTHER" id="PTHR24180:SF45">
    <property type="entry name" value="POLY [ADP-RIBOSE] POLYMERASE TANKYRASE"/>
    <property type="match status" value="1"/>
</dbReference>
<evidence type="ECO:0000256" key="2">
    <source>
        <dbReference type="ARBA" id="ARBA00023043"/>
    </source>
</evidence>
<dbReference type="InterPro" id="IPR036770">
    <property type="entry name" value="Ankyrin_rpt-contain_sf"/>
</dbReference>
<protein>
    <submittedName>
        <fullName evidence="6">Uncharacterized protein</fullName>
    </submittedName>
</protein>
<dbReference type="SUPFAM" id="SSF48403">
    <property type="entry name" value="Ankyrin repeat"/>
    <property type="match status" value="2"/>
</dbReference>
<dbReference type="Pfam" id="PF12796">
    <property type="entry name" value="Ank_2"/>
    <property type="match status" value="3"/>
</dbReference>
<gene>
    <name evidence="6" type="ORF">FYJ74_02535</name>
</gene>
<comment type="caution">
    <text evidence="6">The sequence shown here is derived from an EMBL/GenBank/DDBJ whole genome shotgun (WGS) entry which is preliminary data.</text>
</comment>
<dbReference type="InterPro" id="IPR051637">
    <property type="entry name" value="Ank_repeat_dom-contain_49"/>
</dbReference>
<feature type="compositionally biased region" description="Polar residues" evidence="4">
    <location>
        <begin position="378"/>
        <end position="388"/>
    </location>
</feature>
<feature type="signal peptide" evidence="5">
    <location>
        <begin position="1"/>
        <end position="20"/>
    </location>
</feature>
<evidence type="ECO:0000256" key="5">
    <source>
        <dbReference type="SAM" id="SignalP"/>
    </source>
</evidence>
<keyword evidence="1" id="KW-0677">Repeat</keyword>
<feature type="repeat" description="ANK" evidence="3">
    <location>
        <begin position="55"/>
        <end position="87"/>
    </location>
</feature>
<feature type="repeat" description="ANK" evidence="3">
    <location>
        <begin position="261"/>
        <end position="296"/>
    </location>
</feature>
<dbReference type="SMART" id="SM00248">
    <property type="entry name" value="ANK"/>
    <property type="match status" value="10"/>
</dbReference>
<dbReference type="PANTHER" id="PTHR24180">
    <property type="entry name" value="CYCLIN-DEPENDENT KINASE INHIBITOR 2C-RELATED"/>
    <property type="match status" value="1"/>
</dbReference>
<dbReference type="Proteomes" id="UP000473699">
    <property type="component" value="Unassembled WGS sequence"/>
</dbReference>
<sequence length="546" mass="57270">MNLKKLLIVIWLAACGAAEAAAPTTDALDAAESSSVGGVGEEPLRRLEGRPGHGKGLPPLMLAAQSGDAEQIARLRAGGADVNIADTEGWTPLMFALCAGGDTAAAEALLAAGADVNVRSKERWTPLMLALRSDRPAAFVARLLTQYHALASAESEDGTTAMMIACQYASDPAVVEALYAADADAVQPRRGGDCPIHFAARNATDGAPGIVTFLLGNRADVDQANDAGWTPLMMAARFSTRTDVIDALVSAGADVNARNRDGLTALMLAAANEAPAAVAIAKKLLDAGADPEAADRSGRTAALVAVRSGHSAAMVRFLDRELTPRSVARQTALLTVLPVCRAVKECARLVSVRGERAPLSASQPTRRAASPALVSKASGRSPQPSGGQRSHFIEAPALASVSRSTRLLSRPALRAARIRASAALSASAKRRRLKKLNTALKRDPARITPLMLAAANPNAAAPEIIAYLLEKGEALEARDGEGRTPLICAVRYNPSPLAAEALLNAGADPRATINGNGLRRLLRFNERMSPQDKKRLLRLLREKLAR</sequence>